<feature type="compositionally biased region" description="Low complexity" evidence="8">
    <location>
        <begin position="11"/>
        <end position="27"/>
    </location>
</feature>
<proteinExistence type="inferred from homology"/>
<keyword evidence="4 7" id="KW-0812">Transmembrane</keyword>
<dbReference type="Pfam" id="PF00528">
    <property type="entry name" value="BPD_transp_1"/>
    <property type="match status" value="1"/>
</dbReference>
<evidence type="ECO:0000256" key="6">
    <source>
        <dbReference type="ARBA" id="ARBA00023136"/>
    </source>
</evidence>
<dbReference type="GO" id="GO:0005886">
    <property type="term" value="C:plasma membrane"/>
    <property type="evidence" value="ECO:0007669"/>
    <property type="project" value="UniProtKB-SubCell"/>
</dbReference>
<evidence type="ECO:0000313" key="11">
    <source>
        <dbReference type="Proteomes" id="UP000286931"/>
    </source>
</evidence>
<protein>
    <submittedName>
        <fullName evidence="10">Peptide ABC transporter permease</fullName>
    </submittedName>
</protein>
<dbReference type="AlphaFoldDB" id="A0A401YX82"/>
<dbReference type="InterPro" id="IPR000515">
    <property type="entry name" value="MetI-like"/>
</dbReference>
<dbReference type="Proteomes" id="UP000286931">
    <property type="component" value="Unassembled WGS sequence"/>
</dbReference>
<dbReference type="PANTHER" id="PTHR43163">
    <property type="entry name" value="DIPEPTIDE TRANSPORT SYSTEM PERMEASE PROTEIN DPPB-RELATED"/>
    <property type="match status" value="1"/>
</dbReference>
<feature type="transmembrane region" description="Helical" evidence="7">
    <location>
        <begin position="265"/>
        <end position="291"/>
    </location>
</feature>
<evidence type="ECO:0000256" key="7">
    <source>
        <dbReference type="RuleBase" id="RU363032"/>
    </source>
</evidence>
<accession>A0A401YX82</accession>
<keyword evidence="5 7" id="KW-1133">Transmembrane helix</keyword>
<comment type="similarity">
    <text evidence="7">Belongs to the binding-protein-dependent transport system permease family.</text>
</comment>
<organism evidence="10 11">
    <name type="scientific">Embleya hyalina</name>
    <dbReference type="NCBI Taxonomy" id="516124"/>
    <lineage>
        <taxon>Bacteria</taxon>
        <taxon>Bacillati</taxon>
        <taxon>Actinomycetota</taxon>
        <taxon>Actinomycetes</taxon>
        <taxon>Kitasatosporales</taxon>
        <taxon>Streptomycetaceae</taxon>
        <taxon>Embleya</taxon>
    </lineage>
</organism>
<feature type="transmembrane region" description="Helical" evidence="7">
    <location>
        <begin position="43"/>
        <end position="64"/>
    </location>
</feature>
<comment type="subcellular location">
    <subcellularLocation>
        <location evidence="1 7">Cell membrane</location>
        <topology evidence="1 7">Multi-pass membrane protein</topology>
    </subcellularLocation>
</comment>
<evidence type="ECO:0000256" key="2">
    <source>
        <dbReference type="ARBA" id="ARBA00022448"/>
    </source>
</evidence>
<keyword evidence="3" id="KW-1003">Cell membrane</keyword>
<dbReference type="EMBL" id="BIFH01000031">
    <property type="protein sequence ID" value="GCD99170.1"/>
    <property type="molecule type" value="Genomic_DNA"/>
</dbReference>
<dbReference type="PANTHER" id="PTHR43163:SF6">
    <property type="entry name" value="DIPEPTIDE TRANSPORT SYSTEM PERMEASE PROTEIN DPPB-RELATED"/>
    <property type="match status" value="1"/>
</dbReference>
<dbReference type="Gene3D" id="1.10.3720.10">
    <property type="entry name" value="MetI-like"/>
    <property type="match status" value="1"/>
</dbReference>
<feature type="transmembrane region" description="Helical" evidence="7">
    <location>
        <begin position="211"/>
        <end position="230"/>
    </location>
</feature>
<keyword evidence="6 7" id="KW-0472">Membrane</keyword>
<evidence type="ECO:0000256" key="1">
    <source>
        <dbReference type="ARBA" id="ARBA00004651"/>
    </source>
</evidence>
<evidence type="ECO:0000259" key="9">
    <source>
        <dbReference type="PROSITE" id="PS50928"/>
    </source>
</evidence>
<dbReference type="OrthoDB" id="9778910at2"/>
<keyword evidence="11" id="KW-1185">Reference proteome</keyword>
<keyword evidence="2 7" id="KW-0813">Transport</keyword>
<evidence type="ECO:0000313" key="10">
    <source>
        <dbReference type="EMBL" id="GCD99170.1"/>
    </source>
</evidence>
<gene>
    <name evidence="10" type="ORF">EHYA_06883</name>
</gene>
<sequence length="348" mass="36452">MPAAVLEDAAADVGPVEPEEPGPATGPRRVLESPWFGFALRRLFGVVLVLAVLVGLTFCMVQSMPGDPARVAAGNNATPEQITRMRHDLGLDHSVAAQFGHYVGGLLRGDLGTSYTTEEKVSDIIADRLPYTSELALLGILVVLLVGVPLGMAVAVACRDGRRRHLDGGFTLATGIIGSTPEYILGTLLVLVVGIELGWLPVAGAATADALVLPVIAVALGPVCTIARIVRRETAVVLARDYMRAARGRRLPAHRLYLRHALPNLLTGTLTVAGLLLTGLLGGAVVIESVFAWPGVGTRVVEAVTLRDLPVVQGVVLVLGILACLLNLLIDVVLGLLDPRTLTGRAAS</sequence>
<dbReference type="InterPro" id="IPR035906">
    <property type="entry name" value="MetI-like_sf"/>
</dbReference>
<dbReference type="InterPro" id="IPR045621">
    <property type="entry name" value="BPD_transp_1_N"/>
</dbReference>
<dbReference type="Pfam" id="PF19300">
    <property type="entry name" value="BPD_transp_1_N"/>
    <property type="match status" value="1"/>
</dbReference>
<evidence type="ECO:0000256" key="8">
    <source>
        <dbReference type="SAM" id="MobiDB-lite"/>
    </source>
</evidence>
<reference evidence="10 11" key="1">
    <citation type="submission" date="2018-12" db="EMBL/GenBank/DDBJ databases">
        <title>Draft genome sequence of Embleya hyalina NBRC 13850T.</title>
        <authorList>
            <person name="Komaki H."/>
            <person name="Hosoyama A."/>
            <person name="Kimura A."/>
            <person name="Ichikawa N."/>
            <person name="Tamura T."/>
        </authorList>
    </citation>
    <scope>NUCLEOTIDE SEQUENCE [LARGE SCALE GENOMIC DNA]</scope>
    <source>
        <strain evidence="10 11">NBRC 13850</strain>
    </source>
</reference>
<dbReference type="GO" id="GO:0055085">
    <property type="term" value="P:transmembrane transport"/>
    <property type="evidence" value="ECO:0007669"/>
    <property type="project" value="InterPro"/>
</dbReference>
<feature type="transmembrane region" description="Helical" evidence="7">
    <location>
        <begin position="311"/>
        <end position="337"/>
    </location>
</feature>
<evidence type="ECO:0000256" key="5">
    <source>
        <dbReference type="ARBA" id="ARBA00022989"/>
    </source>
</evidence>
<dbReference type="PROSITE" id="PS50928">
    <property type="entry name" value="ABC_TM1"/>
    <property type="match status" value="1"/>
</dbReference>
<name>A0A401YX82_9ACTN</name>
<feature type="domain" description="ABC transmembrane type-1" evidence="9">
    <location>
        <begin position="129"/>
        <end position="334"/>
    </location>
</feature>
<feature type="transmembrane region" description="Helical" evidence="7">
    <location>
        <begin position="135"/>
        <end position="158"/>
    </location>
</feature>
<evidence type="ECO:0000256" key="4">
    <source>
        <dbReference type="ARBA" id="ARBA00022692"/>
    </source>
</evidence>
<comment type="caution">
    <text evidence="10">The sequence shown here is derived from an EMBL/GenBank/DDBJ whole genome shotgun (WGS) entry which is preliminary data.</text>
</comment>
<dbReference type="CDD" id="cd06261">
    <property type="entry name" value="TM_PBP2"/>
    <property type="match status" value="1"/>
</dbReference>
<evidence type="ECO:0000256" key="3">
    <source>
        <dbReference type="ARBA" id="ARBA00022475"/>
    </source>
</evidence>
<feature type="region of interest" description="Disordered" evidence="8">
    <location>
        <begin position="7"/>
        <end position="28"/>
    </location>
</feature>
<feature type="transmembrane region" description="Helical" evidence="7">
    <location>
        <begin position="170"/>
        <end position="199"/>
    </location>
</feature>
<dbReference type="SUPFAM" id="SSF161098">
    <property type="entry name" value="MetI-like"/>
    <property type="match status" value="1"/>
</dbReference>